<keyword evidence="2" id="KW-1185">Reference proteome</keyword>
<organism evidence="1 2">
    <name type="scientific">Rhizophagus irregularis</name>
    <dbReference type="NCBI Taxonomy" id="588596"/>
    <lineage>
        <taxon>Eukaryota</taxon>
        <taxon>Fungi</taxon>
        <taxon>Fungi incertae sedis</taxon>
        <taxon>Mucoromycota</taxon>
        <taxon>Glomeromycotina</taxon>
        <taxon>Glomeromycetes</taxon>
        <taxon>Glomerales</taxon>
        <taxon>Glomeraceae</taxon>
        <taxon>Rhizophagus</taxon>
    </lineage>
</organism>
<proteinExistence type="predicted"/>
<evidence type="ECO:0000313" key="1">
    <source>
        <dbReference type="EMBL" id="PKY57025.1"/>
    </source>
</evidence>
<dbReference type="AlphaFoldDB" id="A0A2I1HDV6"/>
<protein>
    <submittedName>
        <fullName evidence="1">Uncharacterized protein</fullName>
    </submittedName>
</protein>
<dbReference type="Proteomes" id="UP000234323">
    <property type="component" value="Unassembled WGS sequence"/>
</dbReference>
<evidence type="ECO:0000313" key="2">
    <source>
        <dbReference type="Proteomes" id="UP000234323"/>
    </source>
</evidence>
<name>A0A2I1HDV6_9GLOM</name>
<reference evidence="1 2" key="1">
    <citation type="submission" date="2015-10" db="EMBL/GenBank/DDBJ databases">
        <title>Genome analyses suggest a sexual origin of heterokaryosis in a supposedly ancient asexual fungus.</title>
        <authorList>
            <person name="Ropars J."/>
            <person name="Sedzielewska K."/>
            <person name="Noel J."/>
            <person name="Charron P."/>
            <person name="Farinelli L."/>
            <person name="Marton T."/>
            <person name="Kruger M."/>
            <person name="Pelin A."/>
            <person name="Brachmann A."/>
            <person name="Corradi N."/>
        </authorList>
    </citation>
    <scope>NUCLEOTIDE SEQUENCE [LARGE SCALE GENOMIC DNA]</scope>
    <source>
        <strain evidence="1 2">A4</strain>
    </source>
</reference>
<comment type="caution">
    <text evidence="1">The sequence shown here is derived from an EMBL/GenBank/DDBJ whole genome shotgun (WGS) entry which is preliminary data.</text>
</comment>
<dbReference type="EMBL" id="LLXI01002399">
    <property type="protein sequence ID" value="PKY57025.1"/>
    <property type="molecule type" value="Genomic_DNA"/>
</dbReference>
<gene>
    <name evidence="1" type="ORF">RhiirA4_411502</name>
</gene>
<sequence length="97" mass="11385">MDKMLNNGRNNLMFDQNPVAKKINVKLDQLYYKELARRVDAERTYDPPGELSNYGKRHDNDFSEISKISIIPTNEEILCDRSPFLPTSHRYSLHFLP</sequence>
<feature type="non-terminal residue" evidence="1">
    <location>
        <position position="97"/>
    </location>
</feature>
<accession>A0A2I1HDV6</accession>